<dbReference type="Proteomes" id="UP000308652">
    <property type="component" value="Unassembled WGS sequence"/>
</dbReference>
<evidence type="ECO:0000313" key="2">
    <source>
        <dbReference type="Proteomes" id="UP000308652"/>
    </source>
</evidence>
<proteinExistence type="predicted"/>
<keyword evidence="2" id="KW-1185">Reference proteome</keyword>
<dbReference type="EMBL" id="ML213615">
    <property type="protein sequence ID" value="TFK36224.1"/>
    <property type="molecule type" value="Genomic_DNA"/>
</dbReference>
<organism evidence="1 2">
    <name type="scientific">Crucibulum laeve</name>
    <dbReference type="NCBI Taxonomy" id="68775"/>
    <lineage>
        <taxon>Eukaryota</taxon>
        <taxon>Fungi</taxon>
        <taxon>Dikarya</taxon>
        <taxon>Basidiomycota</taxon>
        <taxon>Agaricomycotina</taxon>
        <taxon>Agaricomycetes</taxon>
        <taxon>Agaricomycetidae</taxon>
        <taxon>Agaricales</taxon>
        <taxon>Agaricineae</taxon>
        <taxon>Nidulariaceae</taxon>
        <taxon>Crucibulum</taxon>
    </lineage>
</organism>
<dbReference type="AlphaFoldDB" id="A0A5C3LSV5"/>
<gene>
    <name evidence="1" type="ORF">BDQ12DRAFT_687054</name>
</gene>
<evidence type="ECO:0000313" key="1">
    <source>
        <dbReference type="EMBL" id="TFK36224.1"/>
    </source>
</evidence>
<dbReference type="OrthoDB" id="339325at2759"/>
<name>A0A5C3LSV5_9AGAR</name>
<reference evidence="1 2" key="1">
    <citation type="journal article" date="2019" name="Nat. Ecol. Evol.">
        <title>Megaphylogeny resolves global patterns of mushroom evolution.</title>
        <authorList>
            <person name="Varga T."/>
            <person name="Krizsan K."/>
            <person name="Foldi C."/>
            <person name="Dima B."/>
            <person name="Sanchez-Garcia M."/>
            <person name="Sanchez-Ramirez S."/>
            <person name="Szollosi G.J."/>
            <person name="Szarkandi J.G."/>
            <person name="Papp V."/>
            <person name="Albert L."/>
            <person name="Andreopoulos W."/>
            <person name="Angelini C."/>
            <person name="Antonin V."/>
            <person name="Barry K.W."/>
            <person name="Bougher N.L."/>
            <person name="Buchanan P."/>
            <person name="Buyck B."/>
            <person name="Bense V."/>
            <person name="Catcheside P."/>
            <person name="Chovatia M."/>
            <person name="Cooper J."/>
            <person name="Damon W."/>
            <person name="Desjardin D."/>
            <person name="Finy P."/>
            <person name="Geml J."/>
            <person name="Haridas S."/>
            <person name="Hughes K."/>
            <person name="Justo A."/>
            <person name="Karasinski D."/>
            <person name="Kautmanova I."/>
            <person name="Kiss B."/>
            <person name="Kocsube S."/>
            <person name="Kotiranta H."/>
            <person name="LaButti K.M."/>
            <person name="Lechner B.E."/>
            <person name="Liimatainen K."/>
            <person name="Lipzen A."/>
            <person name="Lukacs Z."/>
            <person name="Mihaltcheva S."/>
            <person name="Morgado L.N."/>
            <person name="Niskanen T."/>
            <person name="Noordeloos M.E."/>
            <person name="Ohm R.A."/>
            <person name="Ortiz-Santana B."/>
            <person name="Ovrebo C."/>
            <person name="Racz N."/>
            <person name="Riley R."/>
            <person name="Savchenko A."/>
            <person name="Shiryaev A."/>
            <person name="Soop K."/>
            <person name="Spirin V."/>
            <person name="Szebenyi C."/>
            <person name="Tomsovsky M."/>
            <person name="Tulloss R.E."/>
            <person name="Uehling J."/>
            <person name="Grigoriev I.V."/>
            <person name="Vagvolgyi C."/>
            <person name="Papp T."/>
            <person name="Martin F.M."/>
            <person name="Miettinen O."/>
            <person name="Hibbett D.S."/>
            <person name="Nagy L.G."/>
        </authorList>
    </citation>
    <scope>NUCLEOTIDE SEQUENCE [LARGE SCALE GENOMIC DNA]</scope>
    <source>
        <strain evidence="1 2">CBS 166.37</strain>
    </source>
</reference>
<accession>A0A5C3LSV5</accession>
<sequence length="120" mass="13135">MARSSPLSTVRLVVSSNGEQYRVVEVTGANDGSCIREQIFSKLCIPDDNQRYFAIYPSEIGSYALGAALSDKSLFALCRDRGDPSGSLKFFVSTSPNQPPAHYEPGYTTDFVPSFLVNRS</sequence>
<protein>
    <submittedName>
        <fullName evidence="1">Uncharacterized protein</fullName>
    </submittedName>
</protein>